<proteinExistence type="predicted"/>
<dbReference type="EMBL" id="CAJVQB010030383">
    <property type="protein sequence ID" value="CAG8815466.1"/>
    <property type="molecule type" value="Genomic_DNA"/>
</dbReference>
<dbReference type="Proteomes" id="UP000789901">
    <property type="component" value="Unassembled WGS sequence"/>
</dbReference>
<sequence>NLSAGDVKAEARALANSASNANASSSQLVKERLDAYDISTLPDIQALADVTIMLCIRSAELTSLHITDAGKPGVKRFNRFLKDYDLIPRHLHKIGAVYAVVVHDAKNLAYAMTIAREALHHNPNNNTSPAQKYVVFNTISKSLFNRLKTDHRIRLICDPIKNLYKDAIDEICYLDLQFWYKGTYHSLDNTDVIDFEIRKNPIFDLVLGQGWLWVHEAKIIFGFSPRTYDPLAKIIIDDMYIPLIDEGFNKVSPSKNNLSNSIESRSDLSLEELVDMFKKLSLRSKDKMH</sequence>
<feature type="non-terminal residue" evidence="1">
    <location>
        <position position="1"/>
    </location>
</feature>
<keyword evidence="2" id="KW-1185">Reference proteome</keyword>
<comment type="caution">
    <text evidence="1">The sequence shown here is derived from an EMBL/GenBank/DDBJ whole genome shotgun (WGS) entry which is preliminary data.</text>
</comment>
<protein>
    <submittedName>
        <fullName evidence="1">41506_t:CDS:1</fullName>
    </submittedName>
</protein>
<evidence type="ECO:0000313" key="1">
    <source>
        <dbReference type="EMBL" id="CAG8815466.1"/>
    </source>
</evidence>
<organism evidence="1 2">
    <name type="scientific">Gigaspora margarita</name>
    <dbReference type="NCBI Taxonomy" id="4874"/>
    <lineage>
        <taxon>Eukaryota</taxon>
        <taxon>Fungi</taxon>
        <taxon>Fungi incertae sedis</taxon>
        <taxon>Mucoromycota</taxon>
        <taxon>Glomeromycotina</taxon>
        <taxon>Glomeromycetes</taxon>
        <taxon>Diversisporales</taxon>
        <taxon>Gigasporaceae</taxon>
        <taxon>Gigaspora</taxon>
    </lineage>
</organism>
<name>A0ABN7W5H2_GIGMA</name>
<accession>A0ABN7W5H2</accession>
<gene>
    <name evidence="1" type="ORF">GMARGA_LOCUS26299</name>
</gene>
<evidence type="ECO:0000313" key="2">
    <source>
        <dbReference type="Proteomes" id="UP000789901"/>
    </source>
</evidence>
<reference evidence="1 2" key="1">
    <citation type="submission" date="2021-06" db="EMBL/GenBank/DDBJ databases">
        <authorList>
            <person name="Kallberg Y."/>
            <person name="Tangrot J."/>
            <person name="Rosling A."/>
        </authorList>
    </citation>
    <scope>NUCLEOTIDE SEQUENCE [LARGE SCALE GENOMIC DNA]</scope>
    <source>
        <strain evidence="1 2">120-4 pot B 10/14</strain>
    </source>
</reference>